<name>A0A6A4GCS8_9AGAR</name>
<keyword evidence="4" id="KW-0804">Transcription</keyword>
<accession>A0A6A4GCS8</accession>
<dbReference type="PANTHER" id="PTHR47171">
    <property type="entry name" value="FARA-RELATED"/>
    <property type="match status" value="1"/>
</dbReference>
<dbReference type="PANTHER" id="PTHR47171:SF2">
    <property type="entry name" value="TRANSCRIPTION FACTOR, PUTATIVE-RELATED"/>
    <property type="match status" value="1"/>
</dbReference>
<dbReference type="InterPro" id="IPR036864">
    <property type="entry name" value="Zn2-C6_fun-type_DNA-bd_sf"/>
</dbReference>
<dbReference type="PROSITE" id="PS50048">
    <property type="entry name" value="ZN2_CY6_FUNGAL_2"/>
    <property type="match status" value="1"/>
</dbReference>
<dbReference type="Pfam" id="PF00172">
    <property type="entry name" value="Zn_clus"/>
    <property type="match status" value="1"/>
</dbReference>
<feature type="domain" description="Zn(2)-C6 fungal-type" evidence="5">
    <location>
        <begin position="25"/>
        <end position="57"/>
    </location>
</feature>
<keyword evidence="1" id="KW-0862">Zinc</keyword>
<keyword evidence="3" id="KW-0238">DNA-binding</keyword>
<dbReference type="SMART" id="SM00066">
    <property type="entry name" value="GAL4"/>
    <property type="match status" value="1"/>
</dbReference>
<dbReference type="AlphaFoldDB" id="A0A6A4GCS8"/>
<dbReference type="GO" id="GO:0008270">
    <property type="term" value="F:zinc ion binding"/>
    <property type="evidence" value="ECO:0007669"/>
    <property type="project" value="InterPro"/>
</dbReference>
<reference evidence="6" key="1">
    <citation type="journal article" date="2019" name="Environ. Microbiol.">
        <title>Fungal ecological strategies reflected in gene transcription - a case study of two litter decomposers.</title>
        <authorList>
            <person name="Barbi F."/>
            <person name="Kohler A."/>
            <person name="Barry K."/>
            <person name="Baskaran P."/>
            <person name="Daum C."/>
            <person name="Fauchery L."/>
            <person name="Ihrmark K."/>
            <person name="Kuo A."/>
            <person name="LaButti K."/>
            <person name="Lipzen A."/>
            <person name="Morin E."/>
            <person name="Grigoriev I.V."/>
            <person name="Henrissat B."/>
            <person name="Lindahl B."/>
            <person name="Martin F."/>
        </authorList>
    </citation>
    <scope>NUCLEOTIDE SEQUENCE</scope>
    <source>
        <strain evidence="6">JB14</strain>
    </source>
</reference>
<dbReference type="CDD" id="cd00067">
    <property type="entry name" value="GAL4"/>
    <property type="match status" value="1"/>
</dbReference>
<proteinExistence type="predicted"/>
<keyword evidence="7" id="KW-1185">Reference proteome</keyword>
<evidence type="ECO:0000256" key="2">
    <source>
        <dbReference type="ARBA" id="ARBA00023015"/>
    </source>
</evidence>
<keyword evidence="2" id="KW-0805">Transcription regulation</keyword>
<gene>
    <name evidence="6" type="ORF">BT96DRAFT_75997</name>
</gene>
<dbReference type="GO" id="GO:0000981">
    <property type="term" value="F:DNA-binding transcription factor activity, RNA polymerase II-specific"/>
    <property type="evidence" value="ECO:0007669"/>
    <property type="project" value="InterPro"/>
</dbReference>
<dbReference type="PROSITE" id="PS00463">
    <property type="entry name" value="ZN2_CY6_FUNGAL_1"/>
    <property type="match status" value="1"/>
</dbReference>
<evidence type="ECO:0000313" key="7">
    <source>
        <dbReference type="Proteomes" id="UP000799118"/>
    </source>
</evidence>
<organism evidence="6 7">
    <name type="scientific">Gymnopus androsaceus JB14</name>
    <dbReference type="NCBI Taxonomy" id="1447944"/>
    <lineage>
        <taxon>Eukaryota</taxon>
        <taxon>Fungi</taxon>
        <taxon>Dikarya</taxon>
        <taxon>Basidiomycota</taxon>
        <taxon>Agaricomycotina</taxon>
        <taxon>Agaricomycetes</taxon>
        <taxon>Agaricomycetidae</taxon>
        <taxon>Agaricales</taxon>
        <taxon>Marasmiineae</taxon>
        <taxon>Omphalotaceae</taxon>
        <taxon>Gymnopus</taxon>
    </lineage>
</organism>
<dbReference type="SUPFAM" id="SSF57701">
    <property type="entry name" value="Zn2/Cys6 DNA-binding domain"/>
    <property type="match status" value="1"/>
</dbReference>
<dbReference type="Gene3D" id="4.10.240.10">
    <property type="entry name" value="Zn(2)-C6 fungal-type DNA-binding domain"/>
    <property type="match status" value="1"/>
</dbReference>
<dbReference type="EMBL" id="ML770545">
    <property type="protein sequence ID" value="KAE9383336.1"/>
    <property type="molecule type" value="Genomic_DNA"/>
</dbReference>
<dbReference type="InterPro" id="IPR001138">
    <property type="entry name" value="Zn2Cys6_DnaBD"/>
</dbReference>
<evidence type="ECO:0000313" key="6">
    <source>
        <dbReference type="EMBL" id="KAE9383336.1"/>
    </source>
</evidence>
<dbReference type="GO" id="GO:0003677">
    <property type="term" value="F:DNA binding"/>
    <property type="evidence" value="ECO:0007669"/>
    <property type="project" value="UniProtKB-KW"/>
</dbReference>
<dbReference type="Proteomes" id="UP000799118">
    <property type="component" value="Unassembled WGS sequence"/>
</dbReference>
<dbReference type="OrthoDB" id="39175at2759"/>
<evidence type="ECO:0000256" key="1">
    <source>
        <dbReference type="ARBA" id="ARBA00022833"/>
    </source>
</evidence>
<evidence type="ECO:0000256" key="4">
    <source>
        <dbReference type="ARBA" id="ARBA00023163"/>
    </source>
</evidence>
<sequence length="75" mass="8506">MSDSDNSNGPSISVNNARKRRAVKACDVCHRRKVRCEESSNPDICSNCLGLGIECTHLVHKKVIFFYYLKKDTVF</sequence>
<evidence type="ECO:0000256" key="3">
    <source>
        <dbReference type="ARBA" id="ARBA00023125"/>
    </source>
</evidence>
<protein>
    <recommendedName>
        <fullName evidence="5">Zn(2)-C6 fungal-type domain-containing protein</fullName>
    </recommendedName>
</protein>
<dbReference type="InterPro" id="IPR052073">
    <property type="entry name" value="Amide_Lactam_Regulators"/>
</dbReference>
<evidence type="ECO:0000259" key="5">
    <source>
        <dbReference type="PROSITE" id="PS50048"/>
    </source>
</evidence>